<dbReference type="PROSITE" id="PS51203">
    <property type="entry name" value="CS"/>
    <property type="match status" value="1"/>
</dbReference>
<sequence>MVEFFLPYVYVPSADASYVKIVTPLGELHLERDAVGKILVSVTALLVTLVLYCVCFTSSKKSKKSKKKKNKAKEPQLKPRGVNTVEEEDSNSEDDDDDSDSDEDPRSALDESLIRKGEHSYYYAHQHRDVKDADDADAIKKTMISTYGWTDGKETVSIFLRDDAVKGMQDEQLVLKWTKTSFSLNLLTAPKGMQAKSLVIPTLYSNIKRVDWKVKKNQLTLTLTKEKIMPWKSLNGAAKNLEDHIEYDESLFD</sequence>
<reference evidence="4" key="3">
    <citation type="submission" date="2015-02" db="UniProtKB">
        <authorList>
            <consortium name="EnsemblProtists"/>
        </authorList>
    </citation>
    <scope>IDENTIFICATION</scope>
    <source>
        <strain evidence="4">DAOM BR144</strain>
    </source>
</reference>
<feature type="domain" description="CS" evidence="3">
    <location>
        <begin position="142"/>
        <end position="235"/>
    </location>
</feature>
<feature type="region of interest" description="Disordered" evidence="1">
    <location>
        <begin position="65"/>
        <end position="110"/>
    </location>
</feature>
<dbReference type="OMA" id="MEDHIEY"/>
<keyword evidence="2" id="KW-1133">Transmembrane helix</keyword>
<dbReference type="VEuPathDB" id="FungiDB:PYU1_G013141"/>
<keyword evidence="2" id="KW-0812">Transmembrane</keyword>
<evidence type="ECO:0000313" key="5">
    <source>
        <dbReference type="Proteomes" id="UP000019132"/>
    </source>
</evidence>
<evidence type="ECO:0000256" key="2">
    <source>
        <dbReference type="SAM" id="Phobius"/>
    </source>
</evidence>
<reference evidence="5" key="1">
    <citation type="journal article" date="2010" name="Genome Biol.">
        <title>Genome sequence of the necrotrophic plant pathogen Pythium ultimum reveals original pathogenicity mechanisms and effector repertoire.</title>
        <authorList>
            <person name="Levesque C.A."/>
            <person name="Brouwer H."/>
            <person name="Cano L."/>
            <person name="Hamilton J.P."/>
            <person name="Holt C."/>
            <person name="Huitema E."/>
            <person name="Raffaele S."/>
            <person name="Robideau G.P."/>
            <person name="Thines M."/>
            <person name="Win J."/>
            <person name="Zerillo M.M."/>
            <person name="Beakes G.W."/>
            <person name="Boore J.L."/>
            <person name="Busam D."/>
            <person name="Dumas B."/>
            <person name="Ferriera S."/>
            <person name="Fuerstenberg S.I."/>
            <person name="Gachon C.M."/>
            <person name="Gaulin E."/>
            <person name="Govers F."/>
            <person name="Grenville-Briggs L."/>
            <person name="Horner N."/>
            <person name="Hostetler J."/>
            <person name="Jiang R.H."/>
            <person name="Johnson J."/>
            <person name="Krajaejun T."/>
            <person name="Lin H."/>
            <person name="Meijer H.J."/>
            <person name="Moore B."/>
            <person name="Morris P."/>
            <person name="Phuntmart V."/>
            <person name="Puiu D."/>
            <person name="Shetty J."/>
            <person name="Stajich J.E."/>
            <person name="Tripathy S."/>
            <person name="Wawra S."/>
            <person name="van West P."/>
            <person name="Whitty B.R."/>
            <person name="Coutinho P.M."/>
            <person name="Henrissat B."/>
            <person name="Martin F."/>
            <person name="Thomas P.D."/>
            <person name="Tyler B.M."/>
            <person name="De Vries R.P."/>
            <person name="Kamoun S."/>
            <person name="Yandell M."/>
            <person name="Tisserat N."/>
            <person name="Buell C.R."/>
        </authorList>
    </citation>
    <scope>NUCLEOTIDE SEQUENCE</scope>
    <source>
        <strain evidence="5">DAOM:BR144</strain>
    </source>
</reference>
<keyword evidence="2" id="KW-0472">Membrane</keyword>
<dbReference type="SUPFAM" id="SSF49764">
    <property type="entry name" value="HSP20-like chaperones"/>
    <property type="match status" value="1"/>
</dbReference>
<evidence type="ECO:0000313" key="4">
    <source>
        <dbReference type="EnsemblProtists" id="PYU1_T013168"/>
    </source>
</evidence>
<dbReference type="eggNOG" id="ENOG502S1ST">
    <property type="taxonomic scope" value="Eukaryota"/>
</dbReference>
<dbReference type="GO" id="GO:0005634">
    <property type="term" value="C:nucleus"/>
    <property type="evidence" value="ECO:0007669"/>
    <property type="project" value="TreeGrafter"/>
</dbReference>
<keyword evidence="5" id="KW-1185">Reference proteome</keyword>
<feature type="transmembrane region" description="Helical" evidence="2">
    <location>
        <begin position="38"/>
        <end position="59"/>
    </location>
</feature>
<dbReference type="InParanoid" id="K3X7G9"/>
<dbReference type="AlphaFoldDB" id="K3X7G9"/>
<accession>K3X7G9</accession>
<reference evidence="5" key="2">
    <citation type="submission" date="2010-04" db="EMBL/GenBank/DDBJ databases">
        <authorList>
            <person name="Buell R."/>
            <person name="Hamilton J."/>
            <person name="Hostetler J."/>
        </authorList>
    </citation>
    <scope>NUCLEOTIDE SEQUENCE [LARGE SCALE GENOMIC DNA]</scope>
    <source>
        <strain evidence="5">DAOM:BR144</strain>
    </source>
</reference>
<dbReference type="InterPro" id="IPR007052">
    <property type="entry name" value="CS_dom"/>
</dbReference>
<proteinExistence type="predicted"/>
<dbReference type="PANTHER" id="PTHR13164:SF6">
    <property type="entry name" value="CS DOMAIN-CONTAINING PROTEIN"/>
    <property type="match status" value="1"/>
</dbReference>
<dbReference type="InterPro" id="IPR052289">
    <property type="entry name" value="Calcyclin-binding_UBL-bridge"/>
</dbReference>
<evidence type="ECO:0000256" key="1">
    <source>
        <dbReference type="SAM" id="MobiDB-lite"/>
    </source>
</evidence>
<dbReference type="InterPro" id="IPR008978">
    <property type="entry name" value="HSP20-like_chaperone"/>
</dbReference>
<evidence type="ECO:0000259" key="3">
    <source>
        <dbReference type="PROSITE" id="PS51203"/>
    </source>
</evidence>
<feature type="compositionally biased region" description="Acidic residues" evidence="1">
    <location>
        <begin position="85"/>
        <end position="103"/>
    </location>
</feature>
<protein>
    <recommendedName>
        <fullName evidence="3">CS domain-containing protein</fullName>
    </recommendedName>
</protein>
<dbReference type="Gene3D" id="2.60.40.790">
    <property type="match status" value="1"/>
</dbReference>
<dbReference type="HOGENOM" id="CLU_100416_0_0_1"/>
<organism evidence="4 5">
    <name type="scientific">Globisporangium ultimum (strain ATCC 200006 / CBS 805.95 / DAOM BR144)</name>
    <name type="common">Pythium ultimum</name>
    <dbReference type="NCBI Taxonomy" id="431595"/>
    <lineage>
        <taxon>Eukaryota</taxon>
        <taxon>Sar</taxon>
        <taxon>Stramenopiles</taxon>
        <taxon>Oomycota</taxon>
        <taxon>Peronosporomycetes</taxon>
        <taxon>Pythiales</taxon>
        <taxon>Pythiaceae</taxon>
        <taxon>Globisporangium</taxon>
    </lineage>
</organism>
<dbReference type="EMBL" id="GL376577">
    <property type="status" value="NOT_ANNOTATED_CDS"/>
    <property type="molecule type" value="Genomic_DNA"/>
</dbReference>
<dbReference type="Proteomes" id="UP000019132">
    <property type="component" value="Unassembled WGS sequence"/>
</dbReference>
<dbReference type="EnsemblProtists" id="PYU1_T013168">
    <property type="protein sequence ID" value="PYU1_T013168"/>
    <property type="gene ID" value="PYU1_G013141"/>
</dbReference>
<name>K3X7G9_GLOUD</name>
<dbReference type="PANTHER" id="PTHR13164">
    <property type="entry name" value="CALICYLIN BINDING PROTEIN"/>
    <property type="match status" value="1"/>
</dbReference>